<dbReference type="GO" id="GO:0016301">
    <property type="term" value="F:kinase activity"/>
    <property type="evidence" value="ECO:0007669"/>
    <property type="project" value="InterPro"/>
</dbReference>
<dbReference type="AlphaFoldDB" id="A0A8H7Q3C7"/>
<feature type="domain" description="Phosphoribulokinase/uridine kinase" evidence="1">
    <location>
        <begin position="26"/>
        <end position="130"/>
    </location>
</feature>
<organism evidence="2 3">
    <name type="scientific">Umbelopsis vinacea</name>
    <dbReference type="NCBI Taxonomy" id="44442"/>
    <lineage>
        <taxon>Eukaryota</taxon>
        <taxon>Fungi</taxon>
        <taxon>Fungi incertae sedis</taxon>
        <taxon>Mucoromycota</taxon>
        <taxon>Mucoromycotina</taxon>
        <taxon>Umbelopsidomycetes</taxon>
        <taxon>Umbelopsidales</taxon>
        <taxon>Umbelopsidaceae</taxon>
        <taxon>Umbelopsis</taxon>
    </lineage>
</organism>
<sequence>MSIDASEYLADPGYFNVSPQEKAPMLIAIAGGASSGKRKVNIKVWLIQLELCSLIGDRFASKADTNVSVLSLHSFYRELSEQEQQLAQLGDLNFDHPSAFDFELLEETLKDLLAGKSVKVPIWDNRVQKRYINENAHRIKSISLVSNTLVQHNARLSEPVPLERVLRQYVKFVKRSHEEFVQPTKQYADIIVPRGIKNKAAITLITEHIASFLQGKDAYVLGEESGRSLLGSDHSTEILGSKDSEFKRIPQ</sequence>
<dbReference type="InterPro" id="IPR006083">
    <property type="entry name" value="PRK/URK"/>
</dbReference>
<dbReference type="OrthoDB" id="738517at2759"/>
<dbReference type="Gene3D" id="3.40.50.300">
    <property type="entry name" value="P-loop containing nucleotide triphosphate hydrolases"/>
    <property type="match status" value="1"/>
</dbReference>
<dbReference type="PANTHER" id="PTHR10285">
    <property type="entry name" value="URIDINE KINASE"/>
    <property type="match status" value="1"/>
</dbReference>
<evidence type="ECO:0000259" key="1">
    <source>
        <dbReference type="Pfam" id="PF00485"/>
    </source>
</evidence>
<proteinExistence type="predicted"/>
<dbReference type="InterPro" id="IPR027417">
    <property type="entry name" value="P-loop_NTPase"/>
</dbReference>
<dbReference type="GO" id="GO:0005524">
    <property type="term" value="F:ATP binding"/>
    <property type="evidence" value="ECO:0007669"/>
    <property type="project" value="InterPro"/>
</dbReference>
<dbReference type="PRINTS" id="PR00988">
    <property type="entry name" value="URIDINKINASE"/>
</dbReference>
<accession>A0A8H7Q3C7</accession>
<reference evidence="2" key="1">
    <citation type="submission" date="2020-12" db="EMBL/GenBank/DDBJ databases">
        <title>Metabolic potential, ecology and presence of endohyphal bacteria is reflected in genomic diversity of Mucoromycotina.</title>
        <authorList>
            <person name="Muszewska A."/>
            <person name="Okrasinska A."/>
            <person name="Steczkiewicz K."/>
            <person name="Drgas O."/>
            <person name="Orlowska M."/>
            <person name="Perlinska-Lenart U."/>
            <person name="Aleksandrzak-Piekarczyk T."/>
            <person name="Szatraj K."/>
            <person name="Zielenkiewicz U."/>
            <person name="Pilsyk S."/>
            <person name="Malc E."/>
            <person name="Mieczkowski P."/>
            <person name="Kruszewska J.S."/>
            <person name="Biernat P."/>
            <person name="Pawlowska J."/>
        </authorList>
    </citation>
    <scope>NUCLEOTIDE SEQUENCE</scope>
    <source>
        <strain evidence="2">WA0000051536</strain>
    </source>
</reference>
<dbReference type="SUPFAM" id="SSF52540">
    <property type="entry name" value="P-loop containing nucleoside triphosphate hydrolases"/>
    <property type="match status" value="1"/>
</dbReference>
<evidence type="ECO:0000313" key="3">
    <source>
        <dbReference type="Proteomes" id="UP000612746"/>
    </source>
</evidence>
<evidence type="ECO:0000313" key="2">
    <source>
        <dbReference type="EMBL" id="KAG2183901.1"/>
    </source>
</evidence>
<name>A0A8H7Q3C7_9FUNG</name>
<dbReference type="Proteomes" id="UP000612746">
    <property type="component" value="Unassembled WGS sequence"/>
</dbReference>
<gene>
    <name evidence="2" type="ORF">INT44_008912</name>
</gene>
<dbReference type="Pfam" id="PF00485">
    <property type="entry name" value="PRK"/>
    <property type="match status" value="1"/>
</dbReference>
<keyword evidence="3" id="KW-1185">Reference proteome</keyword>
<dbReference type="EMBL" id="JAEPRA010000006">
    <property type="protein sequence ID" value="KAG2183901.1"/>
    <property type="molecule type" value="Genomic_DNA"/>
</dbReference>
<protein>
    <recommendedName>
        <fullName evidence="1">Phosphoribulokinase/uridine kinase domain-containing protein</fullName>
    </recommendedName>
</protein>
<comment type="caution">
    <text evidence="2">The sequence shown here is derived from an EMBL/GenBank/DDBJ whole genome shotgun (WGS) entry which is preliminary data.</text>
</comment>